<evidence type="ECO:0000256" key="3">
    <source>
        <dbReference type="ARBA" id="ARBA00022705"/>
    </source>
</evidence>
<dbReference type="SMART" id="SM00382">
    <property type="entry name" value="AAA"/>
    <property type="match status" value="1"/>
</dbReference>
<dbReference type="InterPro" id="IPR010921">
    <property type="entry name" value="Trp_repressor/repl_initiator"/>
</dbReference>
<dbReference type="InterPro" id="IPR003593">
    <property type="entry name" value="AAA+_ATPase"/>
</dbReference>
<dbReference type="PRINTS" id="PR00051">
    <property type="entry name" value="DNAA"/>
</dbReference>
<evidence type="ECO:0000256" key="6">
    <source>
        <dbReference type="ARBA" id="ARBA00023121"/>
    </source>
</evidence>
<keyword evidence="12" id="KW-0175">Coiled coil</keyword>
<proteinExistence type="inferred from homology"/>
<dbReference type="GO" id="GO:0005524">
    <property type="term" value="F:ATP binding"/>
    <property type="evidence" value="ECO:0007669"/>
    <property type="project" value="UniProtKB-UniRule"/>
</dbReference>
<feature type="region of interest" description="Domain I, interacts with DnaA modulators" evidence="8">
    <location>
        <begin position="1"/>
        <end position="116"/>
    </location>
</feature>
<protein>
    <recommendedName>
        <fullName evidence="8 9">Chromosomal replication initiator protein DnaA</fullName>
    </recommendedName>
</protein>
<dbReference type="FunFam" id="3.40.50.300:FF:000668">
    <property type="entry name" value="Chromosomal replication initiator protein DnaA"/>
    <property type="match status" value="1"/>
</dbReference>
<evidence type="ECO:0000256" key="7">
    <source>
        <dbReference type="ARBA" id="ARBA00023125"/>
    </source>
</evidence>
<feature type="domain" description="AAA+ ATPase" evidence="13">
    <location>
        <begin position="155"/>
        <end position="284"/>
    </location>
</feature>
<keyword evidence="2 8" id="KW-0963">Cytoplasm</keyword>
<gene>
    <name evidence="8 15" type="primary">dnaA</name>
    <name evidence="15" type="ORF">NtB2_01020</name>
</gene>
<dbReference type="GO" id="GO:0005737">
    <property type="term" value="C:cytoplasm"/>
    <property type="evidence" value="ECO:0007669"/>
    <property type="project" value="UniProtKB-SubCell"/>
</dbReference>
<keyword evidence="7 8" id="KW-0238">DNA-binding</keyword>
<comment type="function">
    <text evidence="8 10">Plays an essential role in the initiation and regulation of chromosomal replication. ATP-DnaA binds to the origin of replication (oriC) to initiate formation of the DNA replication initiation complex once per cell cycle. Binds the DnaA box (a 9 base pair repeat at the origin) and separates the double-stranded (ds)DNA. Forms a right-handed helical filament on oriC DNA; dsDNA binds to the exterior of the filament while single-stranded (ss)DNA is stabiized in the filament's interior. The ATP-DnaA-oriC complex binds and stabilizes one strand of the AT-rich DNA unwinding element (DUE), permitting loading of DNA polymerase. After initiation quickly degrades to an ADP-DnaA complex that is not apt for DNA replication. Binds acidic phospholipids.</text>
</comment>
<dbReference type="CDD" id="cd06571">
    <property type="entry name" value="Bac_DnaA_C"/>
    <property type="match status" value="1"/>
</dbReference>
<dbReference type="InterPro" id="IPR018312">
    <property type="entry name" value="Chromosome_initiator_DnaA_CS"/>
</dbReference>
<evidence type="ECO:0000259" key="14">
    <source>
        <dbReference type="SMART" id="SM00760"/>
    </source>
</evidence>
<dbReference type="GO" id="GO:0006275">
    <property type="term" value="P:regulation of DNA replication"/>
    <property type="evidence" value="ECO:0007669"/>
    <property type="project" value="UniProtKB-UniRule"/>
</dbReference>
<dbReference type="Proteomes" id="UP000245021">
    <property type="component" value="Unassembled WGS sequence"/>
</dbReference>
<evidence type="ECO:0000256" key="11">
    <source>
        <dbReference type="RuleBase" id="RU004227"/>
    </source>
</evidence>
<comment type="caution">
    <text evidence="15">The sequence shown here is derived from an EMBL/GenBank/DDBJ whole genome shotgun (WGS) entry which is preliminary data.</text>
</comment>
<dbReference type="CDD" id="cd00009">
    <property type="entry name" value="AAA"/>
    <property type="match status" value="1"/>
</dbReference>
<dbReference type="OrthoDB" id="9807019at2"/>
<feature type="domain" description="Chromosomal replication initiator DnaA C-terminal" evidence="14">
    <location>
        <begin position="371"/>
        <end position="440"/>
    </location>
</feature>
<dbReference type="Gene3D" id="1.10.8.60">
    <property type="match status" value="1"/>
</dbReference>
<comment type="subcellular location">
    <subcellularLocation>
        <location evidence="8">Cytoplasm</location>
    </subcellularLocation>
</comment>
<dbReference type="InterPro" id="IPR038454">
    <property type="entry name" value="DnaA_N_sf"/>
</dbReference>
<comment type="subunit">
    <text evidence="8">Oligomerizes as a right-handed, spiral filament on DNA at oriC.</text>
</comment>
<dbReference type="RefSeq" id="WP_109245851.1">
    <property type="nucleotide sequence ID" value="NZ_BFFO01000005.1"/>
</dbReference>
<reference evidence="15 16" key="1">
    <citation type="journal article" date="2018" name="Genome Announc.">
        <title>Draft Genome Sequence of Lactococcus sp. Strain NtB2 (JCM 32569), Isolated from the Gut of the Higher Termite Nasutitermes takasagoensis.</title>
        <authorList>
            <person name="Noda S."/>
            <person name="Aihara C."/>
            <person name="Yuki M."/>
            <person name="Ohkuma M."/>
        </authorList>
    </citation>
    <scope>NUCLEOTIDE SEQUENCE [LARGE SCALE GENOMIC DNA]</scope>
    <source>
        <strain evidence="15 16">NtB2</strain>
    </source>
</reference>
<dbReference type="InterPro" id="IPR013317">
    <property type="entry name" value="DnaA_dom"/>
</dbReference>
<evidence type="ECO:0000256" key="4">
    <source>
        <dbReference type="ARBA" id="ARBA00022741"/>
    </source>
</evidence>
<dbReference type="GO" id="GO:0006270">
    <property type="term" value="P:DNA replication initiation"/>
    <property type="evidence" value="ECO:0007669"/>
    <property type="project" value="UniProtKB-UniRule"/>
</dbReference>
<feature type="region of interest" description="Domain IV, binds dsDNA" evidence="8">
    <location>
        <begin position="340"/>
        <end position="462"/>
    </location>
</feature>
<keyword evidence="5 8" id="KW-0067">ATP-binding</keyword>
<dbReference type="GO" id="GO:0005886">
    <property type="term" value="C:plasma membrane"/>
    <property type="evidence" value="ECO:0007669"/>
    <property type="project" value="TreeGrafter"/>
</dbReference>
<comment type="domain">
    <text evidence="8">Domain I is involved in oligomerization and binding regulators, domain II is flexibile and of varying length in different bacteria, domain III forms the AAA+ region, while domain IV binds dsDNA.</text>
</comment>
<name>A0A2R5HGA5_9LACT</name>
<evidence type="ECO:0000256" key="2">
    <source>
        <dbReference type="ARBA" id="ARBA00022490"/>
    </source>
</evidence>
<feature type="binding site" evidence="8">
    <location>
        <position position="169"/>
    </location>
    <ligand>
        <name>ATP</name>
        <dbReference type="ChEBI" id="CHEBI:30616"/>
    </ligand>
</feature>
<dbReference type="GO" id="GO:0008289">
    <property type="term" value="F:lipid binding"/>
    <property type="evidence" value="ECO:0007669"/>
    <property type="project" value="UniProtKB-KW"/>
</dbReference>
<feature type="coiled-coil region" evidence="12">
    <location>
        <begin position="88"/>
        <end position="115"/>
    </location>
</feature>
<organism evidence="15 16">
    <name type="scientific">Lactococcus termiticola</name>
    <dbReference type="NCBI Taxonomy" id="2169526"/>
    <lineage>
        <taxon>Bacteria</taxon>
        <taxon>Bacillati</taxon>
        <taxon>Bacillota</taxon>
        <taxon>Bacilli</taxon>
        <taxon>Lactobacillales</taxon>
        <taxon>Streptococcaceae</taxon>
        <taxon>Lactococcus</taxon>
    </lineage>
</organism>
<keyword evidence="3 8" id="KW-0235">DNA replication</keyword>
<dbReference type="Gene3D" id="3.40.50.300">
    <property type="entry name" value="P-loop containing nucleotide triphosphate hydrolases"/>
    <property type="match status" value="1"/>
</dbReference>
<evidence type="ECO:0000256" key="1">
    <source>
        <dbReference type="ARBA" id="ARBA00006583"/>
    </source>
</evidence>
<dbReference type="PANTHER" id="PTHR30050:SF2">
    <property type="entry name" value="CHROMOSOMAL REPLICATION INITIATOR PROTEIN DNAA"/>
    <property type="match status" value="1"/>
</dbReference>
<evidence type="ECO:0000256" key="5">
    <source>
        <dbReference type="ARBA" id="ARBA00022840"/>
    </source>
</evidence>
<keyword evidence="16" id="KW-1185">Reference proteome</keyword>
<evidence type="ECO:0000256" key="10">
    <source>
        <dbReference type="RuleBase" id="RU000577"/>
    </source>
</evidence>
<dbReference type="EMBL" id="BFFO01000005">
    <property type="protein sequence ID" value="GBG96886.1"/>
    <property type="molecule type" value="Genomic_DNA"/>
</dbReference>
<accession>A0A2R5HGA5</accession>
<dbReference type="InterPro" id="IPR001957">
    <property type="entry name" value="Chromosome_initiator_DnaA"/>
</dbReference>
<dbReference type="NCBIfam" id="TIGR00362">
    <property type="entry name" value="DnaA"/>
    <property type="match status" value="1"/>
</dbReference>
<evidence type="ECO:0000259" key="13">
    <source>
        <dbReference type="SMART" id="SM00382"/>
    </source>
</evidence>
<feature type="binding site" evidence="8">
    <location>
        <position position="168"/>
    </location>
    <ligand>
        <name>ATP</name>
        <dbReference type="ChEBI" id="CHEBI:30616"/>
    </ligand>
</feature>
<evidence type="ECO:0000313" key="15">
    <source>
        <dbReference type="EMBL" id="GBG96886.1"/>
    </source>
</evidence>
<dbReference type="GO" id="GO:0003688">
    <property type="term" value="F:DNA replication origin binding"/>
    <property type="evidence" value="ECO:0007669"/>
    <property type="project" value="UniProtKB-UniRule"/>
</dbReference>
<dbReference type="InterPro" id="IPR013159">
    <property type="entry name" value="DnaA_C"/>
</dbReference>
<keyword evidence="6 8" id="KW-0446">Lipid-binding</keyword>
<feature type="binding site" evidence="8">
    <location>
        <position position="166"/>
    </location>
    <ligand>
        <name>ATP</name>
        <dbReference type="ChEBI" id="CHEBI:30616"/>
    </ligand>
</feature>
<dbReference type="InterPro" id="IPR027417">
    <property type="entry name" value="P-loop_NTPase"/>
</dbReference>
<evidence type="ECO:0000313" key="16">
    <source>
        <dbReference type="Proteomes" id="UP000245021"/>
    </source>
</evidence>
<feature type="binding site" evidence="8">
    <location>
        <position position="170"/>
    </location>
    <ligand>
        <name>ATP</name>
        <dbReference type="ChEBI" id="CHEBI:30616"/>
    </ligand>
</feature>
<dbReference type="SUPFAM" id="SSF48295">
    <property type="entry name" value="TrpR-like"/>
    <property type="match status" value="1"/>
</dbReference>
<dbReference type="PROSITE" id="PS01008">
    <property type="entry name" value="DNAA"/>
    <property type="match status" value="1"/>
</dbReference>
<dbReference type="InterPro" id="IPR020591">
    <property type="entry name" value="Chromosome_initiator_DnaA-like"/>
</dbReference>
<dbReference type="PANTHER" id="PTHR30050">
    <property type="entry name" value="CHROMOSOMAL REPLICATION INITIATOR PROTEIN DNAA"/>
    <property type="match status" value="1"/>
</dbReference>
<dbReference type="HAMAP" id="MF_00377">
    <property type="entry name" value="DnaA_bact"/>
    <property type="match status" value="1"/>
</dbReference>
<dbReference type="Gene3D" id="3.30.300.180">
    <property type="match status" value="1"/>
</dbReference>
<dbReference type="Pfam" id="PF00308">
    <property type="entry name" value="Bac_DnaA"/>
    <property type="match status" value="1"/>
</dbReference>
<sequence>MPLTSEDKQFWNRVNELAKKHLKAQAYEFFIEPSQLLSVEKGVASILIVSQMHKDFWKGQTDLIRTAAFEVFGEPVSIKTYASDELSTDELEKLKTDDIQEINELEHDLQSVREKTPVAQTKVNPNKSFENFIQGDGNQLALGAAIAVSDSPGSIYNPLFIHGGSGFGKTHLMYAIGNEMLKDNPYARVMYASAENFVNDYVTAATNGKLKDFENTYRNLDLLLLDDVQFFNPEQEKTKSELFYTFNALYEKGAQIVLTSDRPPTELNNLEDRLVSRFGWGLTTDITAPDYETRMAILMKKSEHLATEIPQEVLAYIAGQIDSNVRELEGALNLVDFYAKTNKMQKVDIDAASKALRNIQNNHAQPLNNLTVKKIQDVVSKHYMVAVSDMIGIKRNKEIAFARQVAMFLIRDLMALSLPAIGGEFGGRDHTTVMHSYNKISELMNTDQQLQKDIDQIKQKLK</sequence>
<dbReference type="AlphaFoldDB" id="A0A2R5HGA5"/>
<dbReference type="SUPFAM" id="SSF52540">
    <property type="entry name" value="P-loop containing nucleoside triphosphate hydrolases"/>
    <property type="match status" value="1"/>
</dbReference>
<evidence type="ECO:0000256" key="8">
    <source>
        <dbReference type="HAMAP-Rule" id="MF_00377"/>
    </source>
</evidence>
<comment type="similarity">
    <text evidence="1 8 11">Belongs to the DnaA family.</text>
</comment>
<dbReference type="Gene3D" id="1.10.1750.10">
    <property type="match status" value="1"/>
</dbReference>
<dbReference type="Pfam" id="PF08299">
    <property type="entry name" value="Bac_DnaA_C"/>
    <property type="match status" value="1"/>
</dbReference>
<keyword evidence="4 8" id="KW-0547">Nucleotide-binding</keyword>
<comment type="caution">
    <text evidence="8">Lacks conserved residue(s) required for the propagation of feature annotation.</text>
</comment>
<dbReference type="SMART" id="SM00760">
    <property type="entry name" value="Bac_DnaA_C"/>
    <property type="match status" value="1"/>
</dbReference>
<evidence type="ECO:0000256" key="12">
    <source>
        <dbReference type="SAM" id="Coils"/>
    </source>
</evidence>
<evidence type="ECO:0000256" key="9">
    <source>
        <dbReference type="NCBIfam" id="TIGR00362"/>
    </source>
</evidence>